<gene>
    <name evidence="1" type="ORF">JOF29_004741</name>
</gene>
<comment type="caution">
    <text evidence="1">The sequence shown here is derived from an EMBL/GenBank/DDBJ whole genome shotgun (WGS) entry which is preliminary data.</text>
</comment>
<keyword evidence="2" id="KW-1185">Reference proteome</keyword>
<dbReference type="EMBL" id="JAGINT010000002">
    <property type="protein sequence ID" value="MBP2353631.1"/>
    <property type="molecule type" value="Genomic_DNA"/>
</dbReference>
<dbReference type="Proteomes" id="UP000755585">
    <property type="component" value="Unassembled WGS sequence"/>
</dbReference>
<accession>A0ABS4UPR6</accession>
<evidence type="ECO:0000313" key="2">
    <source>
        <dbReference type="Proteomes" id="UP000755585"/>
    </source>
</evidence>
<organism evidence="1 2">
    <name type="scientific">Kribbella aluminosa</name>
    <dbReference type="NCBI Taxonomy" id="416017"/>
    <lineage>
        <taxon>Bacteria</taxon>
        <taxon>Bacillati</taxon>
        <taxon>Actinomycetota</taxon>
        <taxon>Actinomycetes</taxon>
        <taxon>Propionibacteriales</taxon>
        <taxon>Kribbellaceae</taxon>
        <taxon>Kribbella</taxon>
    </lineage>
</organism>
<protein>
    <submittedName>
        <fullName evidence="1">Uncharacterized protein</fullName>
    </submittedName>
</protein>
<reference evidence="1 2" key="1">
    <citation type="submission" date="2021-03" db="EMBL/GenBank/DDBJ databases">
        <title>Sequencing the genomes of 1000 actinobacteria strains.</title>
        <authorList>
            <person name="Klenk H.-P."/>
        </authorList>
    </citation>
    <scope>NUCLEOTIDE SEQUENCE [LARGE SCALE GENOMIC DNA]</scope>
    <source>
        <strain evidence="1 2">DSM 18824</strain>
    </source>
</reference>
<proteinExistence type="predicted"/>
<evidence type="ECO:0000313" key="1">
    <source>
        <dbReference type="EMBL" id="MBP2353631.1"/>
    </source>
</evidence>
<sequence>MTGEREFLRSELVAVAEAVVPDQRSVVTGDPGPVNPGVLFDGRGPATVSRVTVQTGNPQAPDPAAEVEAAAAALRARGWRADVVPPENGHYRVAASRDGYDVAVHAWATDWRITFTGQTPKVER</sequence>
<dbReference type="RefSeq" id="WP_209696565.1">
    <property type="nucleotide sequence ID" value="NZ_BAAAVU010000001.1"/>
</dbReference>
<name>A0ABS4UPR6_9ACTN</name>